<evidence type="ECO:0000313" key="11">
    <source>
        <dbReference type="Proteomes" id="UP001140011"/>
    </source>
</evidence>
<dbReference type="GO" id="GO:0000978">
    <property type="term" value="F:RNA polymerase II cis-regulatory region sequence-specific DNA binding"/>
    <property type="evidence" value="ECO:0007669"/>
    <property type="project" value="TreeGrafter"/>
</dbReference>
<dbReference type="Pfam" id="PF00096">
    <property type="entry name" value="zf-C2H2"/>
    <property type="match status" value="2"/>
</dbReference>
<dbReference type="PANTHER" id="PTHR14003">
    <property type="entry name" value="TRANSCRIPTIONAL REPRESSOR PROTEIN YY"/>
    <property type="match status" value="1"/>
</dbReference>
<comment type="caution">
    <text evidence="10">The sequence shown here is derived from an EMBL/GenBank/DDBJ whole genome shotgun (WGS) entry which is preliminary data.</text>
</comment>
<keyword evidence="2" id="KW-0479">Metal-binding</keyword>
<sequence length="563" mass="59229">MTFVDDIDLLLPILPADNSCLDDNGSEAGLADLKLGSVFGTSPVPPNRPQGHGTQSDSVCPSGKDCDIQGSGSNHAAQPNVEKLPSHAIRNLDPISIQYTEKEKRERKYECQYCQKRFSRPSSLTSHVYTHTGERPFACDFLGCTKRFSVLSNLRRHYKVHSSRRTYGGGRPHNTSFHSSIYASEVPSRRSYSFGTGVASLAEPASNRPTPASFTLNQEHPAIAMRSDYNAFAPAGREIYSSSIASQPRSGSANQPAEFSNFSTSGYAPSFRTTASALSLPESFEASLLAGFANEQIVAAPGYQGPLSVSPNSYNSNSSSPTSKQALCLASLGPNSGNGHAPAPVDNGFAPTSQFDPAITTSQFEAIFGCLPTKHKFGNSDTSGAGGSGSGSDSDNSSDHAPATADMRLLPLSGRGYGTASPDSLDALDVLIKASSSTAAIGNNSKSMHAALSEFFPRSPRIATQTILTNTSVTTKAMNGAIDPVGSAGQDLAMLLSLAPAKNAPLALVDLPPPHNHQPLLGSIGGMATSHGFAESDTGDSGIKDSMWQVLHTGHSQSYDSQY</sequence>
<dbReference type="GO" id="GO:0000981">
    <property type="term" value="F:DNA-binding transcription factor activity, RNA polymerase II-specific"/>
    <property type="evidence" value="ECO:0007669"/>
    <property type="project" value="TreeGrafter"/>
</dbReference>
<feature type="domain" description="C2H2-type" evidence="9">
    <location>
        <begin position="109"/>
        <end position="136"/>
    </location>
</feature>
<evidence type="ECO:0000256" key="8">
    <source>
        <dbReference type="SAM" id="MobiDB-lite"/>
    </source>
</evidence>
<evidence type="ECO:0000259" key="9">
    <source>
        <dbReference type="PROSITE" id="PS50157"/>
    </source>
</evidence>
<dbReference type="InterPro" id="IPR036236">
    <property type="entry name" value="Znf_C2H2_sf"/>
</dbReference>
<gene>
    <name evidence="10" type="ORF">GGI19_001456</name>
</gene>
<feature type="region of interest" description="Disordered" evidence="8">
    <location>
        <begin position="331"/>
        <end position="354"/>
    </location>
</feature>
<evidence type="ECO:0000256" key="6">
    <source>
        <dbReference type="ARBA" id="ARBA00023242"/>
    </source>
</evidence>
<dbReference type="SMART" id="SM00355">
    <property type="entry name" value="ZnF_C2H2"/>
    <property type="match status" value="2"/>
</dbReference>
<comment type="subcellular location">
    <subcellularLocation>
        <location evidence="1">Nucleus</location>
    </subcellularLocation>
</comment>
<accession>A0A9W8LC62</accession>
<dbReference type="FunFam" id="3.30.160.60:FF:001102">
    <property type="entry name" value="Transcription factor IIIA"/>
    <property type="match status" value="1"/>
</dbReference>
<dbReference type="GO" id="GO:0005667">
    <property type="term" value="C:transcription regulator complex"/>
    <property type="evidence" value="ECO:0007669"/>
    <property type="project" value="TreeGrafter"/>
</dbReference>
<dbReference type="SUPFAM" id="SSF57667">
    <property type="entry name" value="beta-beta-alpha zinc fingers"/>
    <property type="match status" value="1"/>
</dbReference>
<evidence type="ECO:0000256" key="5">
    <source>
        <dbReference type="ARBA" id="ARBA00022833"/>
    </source>
</evidence>
<evidence type="ECO:0000256" key="2">
    <source>
        <dbReference type="ARBA" id="ARBA00022723"/>
    </source>
</evidence>
<dbReference type="GO" id="GO:0008270">
    <property type="term" value="F:zinc ion binding"/>
    <property type="evidence" value="ECO:0007669"/>
    <property type="project" value="UniProtKB-KW"/>
</dbReference>
<keyword evidence="5" id="KW-0862">Zinc</keyword>
<dbReference type="PROSITE" id="PS00028">
    <property type="entry name" value="ZINC_FINGER_C2H2_1"/>
    <property type="match status" value="2"/>
</dbReference>
<protein>
    <recommendedName>
        <fullName evidence="9">C2H2-type domain-containing protein</fullName>
    </recommendedName>
</protein>
<feature type="region of interest" description="Disordered" evidence="8">
    <location>
        <begin position="40"/>
        <end position="64"/>
    </location>
</feature>
<dbReference type="InterPro" id="IPR013087">
    <property type="entry name" value="Znf_C2H2_type"/>
</dbReference>
<dbReference type="PROSITE" id="PS50157">
    <property type="entry name" value="ZINC_FINGER_C2H2_2"/>
    <property type="match status" value="2"/>
</dbReference>
<feature type="region of interest" description="Disordered" evidence="8">
    <location>
        <begin position="379"/>
        <end position="402"/>
    </location>
</feature>
<organism evidence="10 11">
    <name type="scientific">Coemansia pectinata</name>
    <dbReference type="NCBI Taxonomy" id="1052879"/>
    <lineage>
        <taxon>Eukaryota</taxon>
        <taxon>Fungi</taxon>
        <taxon>Fungi incertae sedis</taxon>
        <taxon>Zoopagomycota</taxon>
        <taxon>Kickxellomycotina</taxon>
        <taxon>Kickxellomycetes</taxon>
        <taxon>Kickxellales</taxon>
        <taxon>Kickxellaceae</taxon>
        <taxon>Coemansia</taxon>
    </lineage>
</organism>
<dbReference type="AlphaFoldDB" id="A0A9W8LC62"/>
<dbReference type="GO" id="GO:0000785">
    <property type="term" value="C:chromatin"/>
    <property type="evidence" value="ECO:0007669"/>
    <property type="project" value="TreeGrafter"/>
</dbReference>
<keyword evidence="3" id="KW-0677">Repeat</keyword>
<keyword evidence="4 7" id="KW-0863">Zinc-finger</keyword>
<dbReference type="PANTHER" id="PTHR14003:SF19">
    <property type="entry name" value="YY2 TRANSCRIPTION FACTOR"/>
    <property type="match status" value="1"/>
</dbReference>
<evidence type="ECO:0000256" key="4">
    <source>
        <dbReference type="ARBA" id="ARBA00022771"/>
    </source>
</evidence>
<dbReference type="EMBL" id="JANBUH010000053">
    <property type="protein sequence ID" value="KAJ2755662.1"/>
    <property type="molecule type" value="Genomic_DNA"/>
</dbReference>
<feature type="domain" description="C2H2-type" evidence="9">
    <location>
        <begin position="137"/>
        <end position="166"/>
    </location>
</feature>
<evidence type="ECO:0000256" key="1">
    <source>
        <dbReference type="ARBA" id="ARBA00004123"/>
    </source>
</evidence>
<dbReference type="Proteomes" id="UP001140011">
    <property type="component" value="Unassembled WGS sequence"/>
</dbReference>
<evidence type="ECO:0000256" key="7">
    <source>
        <dbReference type="PROSITE-ProRule" id="PRU00042"/>
    </source>
</evidence>
<evidence type="ECO:0000256" key="3">
    <source>
        <dbReference type="ARBA" id="ARBA00022737"/>
    </source>
</evidence>
<dbReference type="FunFam" id="3.30.160.60:FF:000744">
    <property type="entry name" value="zinc finger E-box-binding homeobox 1"/>
    <property type="match status" value="1"/>
</dbReference>
<proteinExistence type="predicted"/>
<keyword evidence="6" id="KW-0539">Nucleus</keyword>
<dbReference type="OrthoDB" id="6077919at2759"/>
<evidence type="ECO:0000313" key="10">
    <source>
        <dbReference type="EMBL" id="KAJ2755662.1"/>
    </source>
</evidence>
<dbReference type="GO" id="GO:0031519">
    <property type="term" value="C:PcG protein complex"/>
    <property type="evidence" value="ECO:0007669"/>
    <property type="project" value="TreeGrafter"/>
</dbReference>
<name>A0A9W8LC62_9FUNG</name>
<reference evidence="10" key="1">
    <citation type="submission" date="2022-07" db="EMBL/GenBank/DDBJ databases">
        <title>Phylogenomic reconstructions and comparative analyses of Kickxellomycotina fungi.</title>
        <authorList>
            <person name="Reynolds N.K."/>
            <person name="Stajich J.E."/>
            <person name="Barry K."/>
            <person name="Grigoriev I.V."/>
            <person name="Crous P."/>
            <person name="Smith M.E."/>
        </authorList>
    </citation>
    <scope>NUCLEOTIDE SEQUENCE</scope>
    <source>
        <strain evidence="10">BCRC 34297</strain>
    </source>
</reference>
<keyword evidence="11" id="KW-1185">Reference proteome</keyword>
<dbReference type="Gene3D" id="3.30.160.60">
    <property type="entry name" value="Classic Zinc Finger"/>
    <property type="match status" value="2"/>
</dbReference>